<dbReference type="RefSeq" id="WP_344337973.1">
    <property type="nucleotide sequence ID" value="NZ_BAAAPZ010000017.1"/>
</dbReference>
<comment type="caution">
    <text evidence="1">The sequence shown here is derived from an EMBL/GenBank/DDBJ whole genome shotgun (WGS) entry which is preliminary data.</text>
</comment>
<reference evidence="1 2" key="1">
    <citation type="journal article" date="2019" name="Int. J. Syst. Evol. Microbiol.">
        <title>The Global Catalogue of Microorganisms (GCM) 10K type strain sequencing project: providing services to taxonomists for standard genome sequencing and annotation.</title>
        <authorList>
            <consortium name="The Broad Institute Genomics Platform"/>
            <consortium name="The Broad Institute Genome Sequencing Center for Infectious Disease"/>
            <person name="Wu L."/>
            <person name="Ma J."/>
        </authorList>
    </citation>
    <scope>NUCLEOTIDE SEQUENCE [LARGE SCALE GENOMIC DNA]</scope>
    <source>
        <strain evidence="1 2">JCM 15900</strain>
    </source>
</reference>
<evidence type="ECO:0000313" key="1">
    <source>
        <dbReference type="EMBL" id="GAA2104058.1"/>
    </source>
</evidence>
<name>A0ABN2X5F4_9MICO</name>
<organism evidence="1 2">
    <name type="scientific">Brevibacterium salitolerans</name>
    <dbReference type="NCBI Taxonomy" id="1403566"/>
    <lineage>
        <taxon>Bacteria</taxon>
        <taxon>Bacillati</taxon>
        <taxon>Actinomycetota</taxon>
        <taxon>Actinomycetes</taxon>
        <taxon>Micrococcales</taxon>
        <taxon>Brevibacteriaceae</taxon>
        <taxon>Brevibacterium</taxon>
    </lineage>
</organism>
<proteinExistence type="predicted"/>
<sequence>MPREDTPAQKPSGEDGFGRWFRFWNRFEYAVLHVIGPPRLSESMDPRARLKREYERRRTLHEQWKAAR</sequence>
<evidence type="ECO:0000313" key="2">
    <source>
        <dbReference type="Proteomes" id="UP001500984"/>
    </source>
</evidence>
<accession>A0ABN2X5F4</accession>
<dbReference type="Proteomes" id="UP001500984">
    <property type="component" value="Unassembled WGS sequence"/>
</dbReference>
<gene>
    <name evidence="1" type="ORF">GCM10009823_28460</name>
</gene>
<protein>
    <submittedName>
        <fullName evidence="1">Uncharacterized protein</fullName>
    </submittedName>
</protein>
<dbReference type="EMBL" id="BAAAPZ010000017">
    <property type="protein sequence ID" value="GAA2104058.1"/>
    <property type="molecule type" value="Genomic_DNA"/>
</dbReference>
<keyword evidence="2" id="KW-1185">Reference proteome</keyword>